<feature type="compositionally biased region" description="Acidic residues" evidence="5">
    <location>
        <begin position="448"/>
        <end position="463"/>
    </location>
</feature>
<comment type="caution">
    <text evidence="6">The sequence shown here is derived from an EMBL/GenBank/DDBJ whole genome shotgun (WGS) entry which is preliminary data.</text>
</comment>
<evidence type="ECO:0000256" key="2">
    <source>
        <dbReference type="ARBA" id="ARBA00007560"/>
    </source>
</evidence>
<evidence type="ECO:0000256" key="5">
    <source>
        <dbReference type="SAM" id="MobiDB-lite"/>
    </source>
</evidence>
<dbReference type="GO" id="GO:0000993">
    <property type="term" value="F:RNA polymerase II complex binding"/>
    <property type="evidence" value="ECO:0007669"/>
    <property type="project" value="TreeGrafter"/>
</dbReference>
<evidence type="ECO:0000313" key="7">
    <source>
        <dbReference type="Proteomes" id="UP000218231"/>
    </source>
</evidence>
<comment type="similarity">
    <text evidence="2">Belongs to the PAF1 family.</text>
</comment>
<evidence type="ECO:0000256" key="3">
    <source>
        <dbReference type="ARBA" id="ARBA00020462"/>
    </source>
</evidence>
<evidence type="ECO:0000256" key="1">
    <source>
        <dbReference type="ARBA" id="ARBA00004123"/>
    </source>
</evidence>
<dbReference type="AlphaFoldDB" id="A0A2A2KHS8"/>
<dbReference type="STRING" id="2018661.A0A2A2KHS8"/>
<feature type="compositionally biased region" description="Gly residues" evidence="5">
    <location>
        <begin position="64"/>
        <end position="76"/>
    </location>
</feature>
<proteinExistence type="inferred from homology"/>
<dbReference type="GO" id="GO:0016593">
    <property type="term" value="C:Cdc73/Paf1 complex"/>
    <property type="evidence" value="ECO:0007669"/>
    <property type="project" value="InterPro"/>
</dbReference>
<name>A0A2A2KHS8_9BILA</name>
<evidence type="ECO:0000256" key="4">
    <source>
        <dbReference type="ARBA" id="ARBA00023242"/>
    </source>
</evidence>
<dbReference type="PANTHER" id="PTHR23188:SF12">
    <property type="entry name" value="RNA POLYMERASE II-ASSOCIATED FACTOR 1 HOMOLOG"/>
    <property type="match status" value="1"/>
</dbReference>
<dbReference type="PANTHER" id="PTHR23188">
    <property type="entry name" value="RNA POLYMERASE II-ASSOCIATED FACTOR 1 HOMOLOG"/>
    <property type="match status" value="1"/>
</dbReference>
<reference evidence="6 7" key="1">
    <citation type="journal article" date="2017" name="Curr. Biol.">
        <title>Genome architecture and evolution of a unichromosomal asexual nematode.</title>
        <authorList>
            <person name="Fradin H."/>
            <person name="Zegar C."/>
            <person name="Gutwein M."/>
            <person name="Lucas J."/>
            <person name="Kovtun M."/>
            <person name="Corcoran D."/>
            <person name="Baugh L.R."/>
            <person name="Kiontke K."/>
            <person name="Gunsalus K."/>
            <person name="Fitch D.H."/>
            <person name="Piano F."/>
        </authorList>
    </citation>
    <scope>NUCLEOTIDE SEQUENCE [LARGE SCALE GENOMIC DNA]</scope>
    <source>
        <strain evidence="6">PF1309</strain>
    </source>
</reference>
<keyword evidence="4" id="KW-0539">Nucleus</keyword>
<dbReference type="EMBL" id="LIAE01008587">
    <property type="protein sequence ID" value="PAV73467.1"/>
    <property type="molecule type" value="Genomic_DNA"/>
</dbReference>
<dbReference type="InterPro" id="IPR007133">
    <property type="entry name" value="RNA_pol_II-assoc_Paf1"/>
</dbReference>
<organism evidence="6 7">
    <name type="scientific">Diploscapter pachys</name>
    <dbReference type="NCBI Taxonomy" id="2018661"/>
    <lineage>
        <taxon>Eukaryota</taxon>
        <taxon>Metazoa</taxon>
        <taxon>Ecdysozoa</taxon>
        <taxon>Nematoda</taxon>
        <taxon>Chromadorea</taxon>
        <taxon>Rhabditida</taxon>
        <taxon>Rhabditina</taxon>
        <taxon>Rhabditomorpha</taxon>
        <taxon>Rhabditoidea</taxon>
        <taxon>Rhabditidae</taxon>
        <taxon>Diploscapter</taxon>
    </lineage>
</organism>
<evidence type="ECO:0000313" key="6">
    <source>
        <dbReference type="EMBL" id="PAV73467.1"/>
    </source>
</evidence>
<feature type="compositionally biased region" description="Polar residues" evidence="5">
    <location>
        <begin position="50"/>
        <end position="60"/>
    </location>
</feature>
<dbReference type="Pfam" id="PF03985">
    <property type="entry name" value="Paf1"/>
    <property type="match status" value="1"/>
</dbReference>
<accession>A0A2A2KHS8</accession>
<feature type="region of interest" description="Disordered" evidence="5">
    <location>
        <begin position="48"/>
        <end position="78"/>
    </location>
</feature>
<dbReference type="GO" id="GO:0003682">
    <property type="term" value="F:chromatin binding"/>
    <property type="evidence" value="ECO:0007669"/>
    <property type="project" value="TreeGrafter"/>
</dbReference>
<keyword evidence="7" id="KW-1185">Reference proteome</keyword>
<dbReference type="OrthoDB" id="10260285at2759"/>
<sequence>MSDIAFAKETFQRLGAKAGKGRTGVHQEPDEYGLRVCLACMRNQKLEAESMTSPRPSNSVRGRPAGGNQPGRGPPGGMDFICKPKYTNTLPDIPFDAKFMSCPFVPLERFVEYKPSTLEKNYKFELLCEMDMGVNIDLIDPLTYKVDPKVANNVHQLDQLDEKDRILIDDETQPQNTRRSAQHSKVVPWMRKTEYIAPEFNRYGVASDRQEVKVGYNLKKNKQDENLYRDRQSQLDAIDKTFRDVKKPVKEHFSKKGVYAVEECPLLPDFQLWKYPFALVVFDGDPALHSMPEALRRRAMEQSHLRGMKDDDGVEFVAYLTPSVETLQKRLEDKEAGRPYEEGSMYEYKLNREYTWSIRNKTTKGYEQDNFFIHFKVLSYFIKAEKIFNAQDGSSYYNEMDTRVKLMRRRRAGHSKNSLLQVTHCPPSEQEMSMMTMRMNQLLRPYDEKEEEEEEEASGDENG</sequence>
<comment type="subcellular location">
    <subcellularLocation>
        <location evidence="1">Nucleus</location>
    </subcellularLocation>
</comment>
<protein>
    <recommendedName>
        <fullName evidence="3">RNA polymerase II-associated factor 1 homolog</fullName>
    </recommendedName>
</protein>
<feature type="region of interest" description="Disordered" evidence="5">
    <location>
        <begin position="444"/>
        <end position="463"/>
    </location>
</feature>
<dbReference type="Proteomes" id="UP000218231">
    <property type="component" value="Unassembled WGS sequence"/>
</dbReference>
<gene>
    <name evidence="6" type="ORF">WR25_26640</name>
</gene>
<dbReference type="GO" id="GO:0006368">
    <property type="term" value="P:transcription elongation by RNA polymerase II"/>
    <property type="evidence" value="ECO:0007669"/>
    <property type="project" value="InterPro"/>
</dbReference>